<comment type="subcellular location">
    <subcellularLocation>
        <location evidence="1">Cytoplasm</location>
    </subcellularLocation>
</comment>
<dbReference type="GO" id="GO:0005737">
    <property type="term" value="C:cytoplasm"/>
    <property type="evidence" value="ECO:0007669"/>
    <property type="project" value="UniProtKB-SubCell"/>
</dbReference>
<evidence type="ECO:0000259" key="5">
    <source>
        <dbReference type="Pfam" id="PF02631"/>
    </source>
</evidence>
<dbReference type="InterPro" id="IPR003783">
    <property type="entry name" value="Regulatory_RecX"/>
</dbReference>
<gene>
    <name evidence="6" type="ORF">SADFL11_4597</name>
</gene>
<dbReference type="PANTHER" id="PTHR33602">
    <property type="entry name" value="REGULATORY PROTEIN RECX FAMILY PROTEIN"/>
    <property type="match status" value="1"/>
</dbReference>
<dbReference type="GO" id="GO:0006282">
    <property type="term" value="P:regulation of DNA repair"/>
    <property type="evidence" value="ECO:0007669"/>
    <property type="project" value="InterPro"/>
</dbReference>
<comment type="caution">
    <text evidence="6">The sequence shown here is derived from an EMBL/GenBank/DDBJ whole genome shotgun (WGS) entry which is preliminary data.</text>
</comment>
<dbReference type="AlphaFoldDB" id="A0A5E8H5E6"/>
<reference evidence="6 7" key="2">
    <citation type="submission" date="2013-04" db="EMBL/GenBank/DDBJ databases">
        <authorList>
            <person name="Fiebig A."/>
            <person name="Pradella S."/>
            <person name="Wagner-Doebler I."/>
        </authorList>
    </citation>
    <scope>NUCLEOTIDE SEQUENCE [LARGE SCALE GENOMIC DNA]</scope>
    <source>
        <strain evidence="7">DSM 17067 / NCIMB 14079 / DFL-11</strain>
    </source>
</reference>
<comment type="similarity">
    <text evidence="2">Belongs to the RecX family.</text>
</comment>
<reference evidence="6 7" key="1">
    <citation type="submission" date="2008-01" db="EMBL/GenBank/DDBJ databases">
        <authorList>
            <person name="Wagner-Dobler I."/>
            <person name="Ferriera S."/>
            <person name="Johnson J."/>
            <person name="Kravitz S."/>
            <person name="Beeson K."/>
            <person name="Sutton G."/>
            <person name="Rogers Y.-H."/>
            <person name="Friedman R."/>
            <person name="Frazier M."/>
            <person name="Venter J.C."/>
        </authorList>
    </citation>
    <scope>NUCLEOTIDE SEQUENCE [LARGE SCALE GENOMIC DNA]</scope>
    <source>
        <strain evidence="7">DSM 17067 / NCIMB 14079 / DFL-11</strain>
    </source>
</reference>
<dbReference type="Gene3D" id="1.10.10.10">
    <property type="entry name" value="Winged helix-like DNA-binding domain superfamily/Winged helix DNA-binding domain"/>
    <property type="match status" value="1"/>
</dbReference>
<dbReference type="InterPro" id="IPR053924">
    <property type="entry name" value="RecX_HTH_2nd"/>
</dbReference>
<evidence type="ECO:0000256" key="4">
    <source>
        <dbReference type="ARBA" id="ARBA00022490"/>
    </source>
</evidence>
<organism evidence="6 7">
    <name type="scientific">Roseibium alexandrii (strain DSM 17067 / NCIMB 14079 / DFL-11)</name>
    <name type="common">Labrenzia alexandrii</name>
    <dbReference type="NCBI Taxonomy" id="244592"/>
    <lineage>
        <taxon>Bacteria</taxon>
        <taxon>Pseudomonadati</taxon>
        <taxon>Pseudomonadota</taxon>
        <taxon>Alphaproteobacteria</taxon>
        <taxon>Hyphomicrobiales</taxon>
        <taxon>Stappiaceae</taxon>
        <taxon>Roseibium</taxon>
    </lineage>
</organism>
<evidence type="ECO:0000313" key="6">
    <source>
        <dbReference type="EMBL" id="EEE47308.2"/>
    </source>
</evidence>
<sequence length="176" mass="20228">MPAERRYKIPTEDRLTRSAVHYLERYASTEANLRRVLERKVSRACHALDLPPDEYRDLIETIVAKCVRNGMVNDRGFAEMKLASLRRKGQSKKKIEAQLRAKGVPVHIIEVVVAEDTSEDRTAAIAYAKRRRFGPFRDQAKRDDRRLKDIAAMCRAGFDYETARHIIDADLDVLCA</sequence>
<feature type="domain" description="RecX second three-helical" evidence="5">
    <location>
        <begin position="73"/>
        <end position="110"/>
    </location>
</feature>
<protein>
    <recommendedName>
        <fullName evidence="3">Regulatory protein RecX</fullName>
    </recommendedName>
</protein>
<proteinExistence type="inferred from homology"/>
<accession>A0A5E8H5E6</accession>
<evidence type="ECO:0000256" key="3">
    <source>
        <dbReference type="ARBA" id="ARBA00018111"/>
    </source>
</evidence>
<evidence type="ECO:0000313" key="7">
    <source>
        <dbReference type="Proteomes" id="UP000004703"/>
    </source>
</evidence>
<evidence type="ECO:0000256" key="2">
    <source>
        <dbReference type="ARBA" id="ARBA00009695"/>
    </source>
</evidence>
<dbReference type="PANTHER" id="PTHR33602:SF1">
    <property type="entry name" value="REGULATORY PROTEIN RECX FAMILY PROTEIN"/>
    <property type="match status" value="1"/>
</dbReference>
<dbReference type="EMBL" id="ACCU02000003">
    <property type="protein sequence ID" value="EEE47308.2"/>
    <property type="molecule type" value="Genomic_DNA"/>
</dbReference>
<dbReference type="Pfam" id="PF02631">
    <property type="entry name" value="RecX_HTH2"/>
    <property type="match status" value="1"/>
</dbReference>
<evidence type="ECO:0000256" key="1">
    <source>
        <dbReference type="ARBA" id="ARBA00004496"/>
    </source>
</evidence>
<name>A0A5E8H5E6_ROSAD</name>
<dbReference type="InterPro" id="IPR036388">
    <property type="entry name" value="WH-like_DNA-bd_sf"/>
</dbReference>
<dbReference type="RefSeq" id="WP_040450452.1">
    <property type="nucleotide sequence ID" value="NZ_CM011002.1"/>
</dbReference>
<keyword evidence="4" id="KW-0963">Cytoplasm</keyword>
<dbReference type="Proteomes" id="UP000004703">
    <property type="component" value="Chromosome"/>
</dbReference>